<name>A0A9P7RI01_9PEZI</name>
<evidence type="ECO:0000313" key="3">
    <source>
        <dbReference type="Proteomes" id="UP000699042"/>
    </source>
</evidence>
<comment type="caution">
    <text evidence="2">The sequence shown here is derived from an EMBL/GenBank/DDBJ whole genome shotgun (WGS) entry which is preliminary data.</text>
</comment>
<gene>
    <name evidence="2" type="ORF">JMJ77_004631</name>
</gene>
<reference evidence="2" key="1">
    <citation type="submission" date="2021-05" db="EMBL/GenBank/DDBJ databases">
        <title>Comparative genomics of three Colletotrichum scovillei strains and genetic complementation revealed genes involved fungal growth and virulence on chili pepper.</title>
        <authorList>
            <person name="Hsieh D.-K."/>
            <person name="Chuang S.-C."/>
            <person name="Chen C.-Y."/>
            <person name="Chao Y.-T."/>
            <person name="Lu M.-Y.J."/>
            <person name="Lee M.-H."/>
            <person name="Shih M.-C."/>
        </authorList>
    </citation>
    <scope>NUCLEOTIDE SEQUENCE</scope>
    <source>
        <strain evidence="2">Coll-153</strain>
    </source>
</reference>
<dbReference type="EMBL" id="JAESDN010000001">
    <property type="protein sequence ID" value="KAG7057242.1"/>
    <property type="molecule type" value="Genomic_DNA"/>
</dbReference>
<sequence>MDGLLFCHAHSKLSYKPHLDLCARKEEMRTSTDSCSDEAVIDSGLEPPS</sequence>
<feature type="region of interest" description="Disordered" evidence="1">
    <location>
        <begin position="30"/>
        <end position="49"/>
    </location>
</feature>
<evidence type="ECO:0000313" key="2">
    <source>
        <dbReference type="EMBL" id="KAG7057242.1"/>
    </source>
</evidence>
<proteinExistence type="predicted"/>
<protein>
    <submittedName>
        <fullName evidence="2">Uncharacterized protein</fullName>
    </submittedName>
</protein>
<accession>A0A9P7RI01</accession>
<keyword evidence="3" id="KW-1185">Reference proteome</keyword>
<dbReference type="AlphaFoldDB" id="A0A9P7RI01"/>
<organism evidence="2 3">
    <name type="scientific">Colletotrichum scovillei</name>
    <dbReference type="NCBI Taxonomy" id="1209932"/>
    <lineage>
        <taxon>Eukaryota</taxon>
        <taxon>Fungi</taxon>
        <taxon>Dikarya</taxon>
        <taxon>Ascomycota</taxon>
        <taxon>Pezizomycotina</taxon>
        <taxon>Sordariomycetes</taxon>
        <taxon>Hypocreomycetidae</taxon>
        <taxon>Glomerellales</taxon>
        <taxon>Glomerellaceae</taxon>
        <taxon>Colletotrichum</taxon>
        <taxon>Colletotrichum acutatum species complex</taxon>
    </lineage>
</organism>
<evidence type="ECO:0000256" key="1">
    <source>
        <dbReference type="SAM" id="MobiDB-lite"/>
    </source>
</evidence>
<dbReference type="Proteomes" id="UP000699042">
    <property type="component" value="Unassembled WGS sequence"/>
</dbReference>